<dbReference type="Proteomes" id="UP000002484">
    <property type="component" value="Chromosome"/>
</dbReference>
<reference evidence="8 9" key="1">
    <citation type="submission" date="2010-10" db="EMBL/GenBank/DDBJ databases">
        <title>Complete sequence of Frankia sp. EuI1c.</title>
        <authorList>
            <consortium name="US DOE Joint Genome Institute"/>
            <person name="Lucas S."/>
            <person name="Copeland A."/>
            <person name="Lapidus A."/>
            <person name="Cheng J.-F."/>
            <person name="Bruce D."/>
            <person name="Goodwin L."/>
            <person name="Pitluck S."/>
            <person name="Chertkov O."/>
            <person name="Detter J.C."/>
            <person name="Han C."/>
            <person name="Tapia R."/>
            <person name="Land M."/>
            <person name="Hauser L."/>
            <person name="Jeffries C."/>
            <person name="Kyrpides N."/>
            <person name="Ivanova N."/>
            <person name="Mikhailova N."/>
            <person name="Beauchemin N."/>
            <person name="Sen A."/>
            <person name="Sur S.A."/>
            <person name="Gtari M."/>
            <person name="Wall L."/>
            <person name="Tisa L."/>
            <person name="Woyke T."/>
        </authorList>
    </citation>
    <scope>NUCLEOTIDE SEQUENCE [LARGE SCALE GENOMIC DNA]</scope>
    <source>
        <strain evidence="9">DSM 45817 / CECT 9037 / EuI1c</strain>
    </source>
</reference>
<protein>
    <submittedName>
        <fullName evidence="8">Acetoacetyl-CoA synthase</fullName>
    </submittedName>
</protein>
<dbReference type="Gene3D" id="3.30.300.30">
    <property type="match status" value="1"/>
</dbReference>
<evidence type="ECO:0000256" key="2">
    <source>
        <dbReference type="ARBA" id="ARBA00022598"/>
    </source>
</evidence>
<dbReference type="InterPro" id="IPR000873">
    <property type="entry name" value="AMP-dep_synth/lig_dom"/>
</dbReference>
<dbReference type="PROSITE" id="PS00455">
    <property type="entry name" value="AMP_BINDING"/>
    <property type="match status" value="1"/>
</dbReference>
<dbReference type="InterPro" id="IPR032387">
    <property type="entry name" value="ACAS_N"/>
</dbReference>
<proteinExistence type="inferred from homology"/>
<feature type="domain" description="AMP-dependent synthetase/ligase" evidence="5">
    <location>
        <begin position="119"/>
        <end position="470"/>
    </location>
</feature>
<accession>E3J3W9</accession>
<keyword evidence="3" id="KW-0547">Nucleotide-binding</keyword>
<evidence type="ECO:0000259" key="5">
    <source>
        <dbReference type="Pfam" id="PF00501"/>
    </source>
</evidence>
<dbReference type="GO" id="GO:0005524">
    <property type="term" value="F:ATP binding"/>
    <property type="evidence" value="ECO:0007669"/>
    <property type="project" value="UniProtKB-KW"/>
</dbReference>
<dbReference type="GO" id="GO:0030729">
    <property type="term" value="F:acetoacetate-CoA ligase activity"/>
    <property type="evidence" value="ECO:0007669"/>
    <property type="project" value="InterPro"/>
</dbReference>
<dbReference type="STRING" id="298654.FraEuI1c_2568"/>
<keyword evidence="2" id="KW-0436">Ligase</keyword>
<dbReference type="SUPFAM" id="SSF56801">
    <property type="entry name" value="Acetyl-CoA synthetase-like"/>
    <property type="match status" value="1"/>
</dbReference>
<dbReference type="OrthoDB" id="9803968at2"/>
<evidence type="ECO:0000256" key="1">
    <source>
        <dbReference type="ARBA" id="ARBA00006432"/>
    </source>
</evidence>
<dbReference type="PANTHER" id="PTHR42921">
    <property type="entry name" value="ACETOACETYL-COA SYNTHETASE"/>
    <property type="match status" value="1"/>
</dbReference>
<dbReference type="NCBIfam" id="TIGR01217">
    <property type="entry name" value="ac_ac_CoA_syn"/>
    <property type="match status" value="1"/>
</dbReference>
<feature type="domain" description="Acetyl-coenzyme A synthetase N-terminal" evidence="7">
    <location>
        <begin position="43"/>
        <end position="98"/>
    </location>
</feature>
<organism evidence="8 9">
    <name type="scientific">Pseudofrankia inefficax (strain DSM 45817 / CECT 9037 / DDB 130130 / EuI1c)</name>
    <name type="common">Frankia inefficax</name>
    <dbReference type="NCBI Taxonomy" id="298654"/>
    <lineage>
        <taxon>Bacteria</taxon>
        <taxon>Bacillati</taxon>
        <taxon>Actinomycetota</taxon>
        <taxon>Actinomycetes</taxon>
        <taxon>Frankiales</taxon>
        <taxon>Frankiaceae</taxon>
        <taxon>Pseudofrankia</taxon>
    </lineage>
</organism>
<evidence type="ECO:0000313" key="8">
    <source>
        <dbReference type="EMBL" id="ADP80602.1"/>
    </source>
</evidence>
<dbReference type="Pfam" id="PF00501">
    <property type="entry name" value="AMP-binding"/>
    <property type="match status" value="1"/>
</dbReference>
<dbReference type="InterPro" id="IPR005914">
    <property type="entry name" value="Acac_CoA_synth"/>
</dbReference>
<dbReference type="GO" id="GO:0006629">
    <property type="term" value="P:lipid metabolic process"/>
    <property type="evidence" value="ECO:0007669"/>
    <property type="project" value="InterPro"/>
</dbReference>
<feature type="domain" description="AMP-binding enzyme C-terminal" evidence="6">
    <location>
        <begin position="540"/>
        <end position="614"/>
    </location>
</feature>
<dbReference type="EMBL" id="CP002299">
    <property type="protein sequence ID" value="ADP80602.1"/>
    <property type="molecule type" value="Genomic_DNA"/>
</dbReference>
<evidence type="ECO:0000259" key="6">
    <source>
        <dbReference type="Pfam" id="PF13193"/>
    </source>
</evidence>
<dbReference type="KEGG" id="fri:FraEuI1c_2568"/>
<dbReference type="InterPro" id="IPR042099">
    <property type="entry name" value="ANL_N_sf"/>
</dbReference>
<evidence type="ECO:0000256" key="3">
    <source>
        <dbReference type="ARBA" id="ARBA00022741"/>
    </source>
</evidence>
<dbReference type="PANTHER" id="PTHR42921:SF1">
    <property type="entry name" value="ACETOACETYL-COA SYNTHETASE"/>
    <property type="match status" value="1"/>
</dbReference>
<dbReference type="NCBIfam" id="NF002937">
    <property type="entry name" value="PRK03584.1"/>
    <property type="match status" value="1"/>
</dbReference>
<keyword evidence="9" id="KW-1185">Reference proteome</keyword>
<dbReference type="eggNOG" id="COG0365">
    <property type="taxonomic scope" value="Bacteria"/>
</dbReference>
<keyword evidence="4" id="KW-0067">ATP-binding</keyword>
<dbReference type="Gene3D" id="3.40.50.12780">
    <property type="entry name" value="N-terminal domain of ligase-like"/>
    <property type="match status" value="1"/>
</dbReference>
<dbReference type="HOGENOM" id="CLU_000022_3_3_11"/>
<evidence type="ECO:0000259" key="7">
    <source>
        <dbReference type="Pfam" id="PF16177"/>
    </source>
</evidence>
<comment type="similarity">
    <text evidence="1">Belongs to the ATP-dependent AMP-binding enzyme family.</text>
</comment>
<evidence type="ECO:0000256" key="4">
    <source>
        <dbReference type="ARBA" id="ARBA00022840"/>
    </source>
</evidence>
<dbReference type="Pfam" id="PF16177">
    <property type="entry name" value="ACAS_N"/>
    <property type="match status" value="1"/>
</dbReference>
<evidence type="ECO:0000313" key="9">
    <source>
        <dbReference type="Proteomes" id="UP000002484"/>
    </source>
</evidence>
<dbReference type="InterPro" id="IPR020845">
    <property type="entry name" value="AMP-binding_CS"/>
</dbReference>
<dbReference type="InterPro" id="IPR045851">
    <property type="entry name" value="AMP-bd_C_sf"/>
</dbReference>
<dbReference type="RefSeq" id="WP_013423720.1">
    <property type="nucleotide sequence ID" value="NC_014666.1"/>
</dbReference>
<dbReference type="InParanoid" id="E3J3W9"/>
<sequence>MTATAGGPELLYHPGAKVTDGARVQDYLGWLARERGVSLAGWAELRAWSVECLEDFWESIWHYFGVRAHAGYDRVLAERAMPGARWFTGATLNYAEHCFGTADQAESLAVLGYSQTRPPVELTFAALREQVRRARAGLRRLGVGPGDRVVAYLPNCPETLVAFLAAASLGAVWASCAPEFGAPSVVDRFAQVEPKVLLAVAGYTYGDKVVDRRAEVAALRAALPSVEQVVHVPYGPFELDGAVAWASLLAPTDEPLAFEPVAFDHPLYVLFSSGTTGLPKAIVHGHGGILVEHLKCLGLHWDLRPGDRLLWFTTTAWMMWNIGVSSLAVGASLVMVDGNPLYPDLREQWRLVERTGATLMGASPGYLMACRREGLRPAAEFDLSRLRQLGVAGSPFPAEGFRWVHEQLGDRVLLNVGSGGTDVCTGLVQAAPPQPVWAGEMSGASLGVAAAAFDRDGRVVVGELGELVILAPMPSMPVGFWGDDGRRYSEAYFAAFPGVFRFGDWIRFSAAGTCLITGRSDATLNRGGVRLGTGEFYRALQDVAEVGDSVVVHLEDDEGGPGELLLFVVPSAGHRVDDDLRARLRERIRSTLSPRHVPDEIVEVAAVPYNRTGKKLEIPVKRILLGASVAAVASAGSLLDPASLDAFARFAEARGADDRRPRL</sequence>
<dbReference type="InterPro" id="IPR025110">
    <property type="entry name" value="AMP-bd_C"/>
</dbReference>
<dbReference type="Pfam" id="PF13193">
    <property type="entry name" value="AMP-binding_C"/>
    <property type="match status" value="1"/>
</dbReference>
<dbReference type="AlphaFoldDB" id="E3J3W9"/>
<name>E3J3W9_PSEI1</name>
<gene>
    <name evidence="8" type="ordered locus">FraEuI1c_2568</name>
</gene>